<protein>
    <submittedName>
        <fullName evidence="1">Uncharacterized protein</fullName>
    </submittedName>
</protein>
<name>A0ABV4YB20_9CYAN</name>
<keyword evidence="2" id="KW-1185">Reference proteome</keyword>
<organism evidence="1 2">
    <name type="scientific">Floridaenema fluviatile BLCC-F154</name>
    <dbReference type="NCBI Taxonomy" id="3153640"/>
    <lineage>
        <taxon>Bacteria</taxon>
        <taxon>Bacillati</taxon>
        <taxon>Cyanobacteriota</taxon>
        <taxon>Cyanophyceae</taxon>
        <taxon>Oscillatoriophycideae</taxon>
        <taxon>Aerosakkonematales</taxon>
        <taxon>Aerosakkonemataceae</taxon>
        <taxon>Floridanema</taxon>
        <taxon>Floridanema fluviatile</taxon>
    </lineage>
</organism>
<dbReference type="RefSeq" id="WP_413257522.1">
    <property type="nucleotide sequence ID" value="NZ_JBHFNS010000050.1"/>
</dbReference>
<evidence type="ECO:0000313" key="2">
    <source>
        <dbReference type="Proteomes" id="UP001576776"/>
    </source>
</evidence>
<comment type="caution">
    <text evidence="1">The sequence shown here is derived from an EMBL/GenBank/DDBJ whole genome shotgun (WGS) entry which is preliminary data.</text>
</comment>
<proteinExistence type="predicted"/>
<dbReference type="Proteomes" id="UP001576776">
    <property type="component" value="Unassembled WGS sequence"/>
</dbReference>
<sequence length="49" mass="5604">MIQTSVRSQKNLQQMPKCFLICIISELSLAAKVNIKGKKLWREAIKSMP</sequence>
<reference evidence="1 2" key="1">
    <citation type="submission" date="2024-09" db="EMBL/GenBank/DDBJ databases">
        <title>Floridaenema gen nov. (Aerosakkonemataceae, Aerosakkonematales ord. nov., Cyanobacteria) from benthic tropical and subtropical fresh waters, with the description of four new species.</title>
        <authorList>
            <person name="Moretto J.A."/>
            <person name="Berthold D.E."/>
            <person name="Lefler F.W."/>
            <person name="Huang I.-S."/>
            <person name="Laughinghouse H. IV."/>
        </authorList>
    </citation>
    <scope>NUCLEOTIDE SEQUENCE [LARGE SCALE GENOMIC DNA]</scope>
    <source>
        <strain evidence="1 2">BLCC-F154</strain>
    </source>
</reference>
<evidence type="ECO:0000313" key="1">
    <source>
        <dbReference type="EMBL" id="MFB2936021.1"/>
    </source>
</evidence>
<gene>
    <name evidence="1" type="ORF">ACE1B6_12275</name>
</gene>
<accession>A0ABV4YB20</accession>
<dbReference type="EMBL" id="JBHFNS010000050">
    <property type="protein sequence ID" value="MFB2936021.1"/>
    <property type="molecule type" value="Genomic_DNA"/>
</dbReference>